<dbReference type="SUPFAM" id="SSF56519">
    <property type="entry name" value="Penicillin binding protein dimerisation domain"/>
    <property type="match status" value="1"/>
</dbReference>
<feature type="domain" description="Penicillin-binding protein transpeptidase" evidence="5">
    <location>
        <begin position="260"/>
        <end position="555"/>
    </location>
</feature>
<accession>A0A7W6F0T7</accession>
<comment type="caution">
    <text evidence="7">The sequence shown here is derived from an EMBL/GenBank/DDBJ whole genome shotgun (WGS) entry which is preliminary data.</text>
</comment>
<comment type="subcellular location">
    <subcellularLocation>
        <location evidence="1">Membrane</location>
    </subcellularLocation>
</comment>
<keyword evidence="7" id="KW-0131">Cell cycle</keyword>
<organism evidence="7 8">
    <name type="scientific">Brevundimonas mediterranea</name>
    <dbReference type="NCBI Taxonomy" id="74329"/>
    <lineage>
        <taxon>Bacteria</taxon>
        <taxon>Pseudomonadati</taxon>
        <taxon>Pseudomonadota</taxon>
        <taxon>Alphaproteobacteria</taxon>
        <taxon>Caulobacterales</taxon>
        <taxon>Caulobacteraceae</taxon>
        <taxon>Brevundimonas</taxon>
    </lineage>
</organism>
<keyword evidence="4" id="KW-0812">Transmembrane</keyword>
<keyword evidence="2" id="KW-0645">Protease</keyword>
<dbReference type="GO" id="GO:0008658">
    <property type="term" value="F:penicillin binding"/>
    <property type="evidence" value="ECO:0007669"/>
    <property type="project" value="InterPro"/>
</dbReference>
<dbReference type="PANTHER" id="PTHR30627">
    <property type="entry name" value="PEPTIDOGLYCAN D,D-TRANSPEPTIDASE"/>
    <property type="match status" value="1"/>
</dbReference>
<sequence>MSVQDHRYHRPAPGVDLQGRLSPFWRGLSELVWRLEHGFERARADGRPEEDTRVRIFLILIVFSCVFAGLAIGASYKALFGEAGGRWAGANPDALVRGDLTDRNGELLATNIVHYGLYLDPAEIWDRDLAFRQLRRALPRLPAARLRKVLDGDRRLIVLTGLTPQEKAAVHDLALGGVTFEPEDRRAYPLGTSAVHLIGDADTGGQGVSGAELAFNDEIRAAGQRGESFPLSIDLRVQGVLENELAAAAIKNQAKGAVGIVTDVQTGEVLGMASWPNFSQSNRGAAPDGATLNRAVSGHYEMGSVFKTFTVAAGLDTGRADMSTLFDASQAFQIGDRKIKDFHAQNRVMTLEEVYLHSSNIGTSQLAVQMGPDTMRDYFRRLGLLDAAGIELKESARPVVPRRWDSSTLASLSFGYGIMITPAQMVQAMGALTNGGRMVPLSLRRGGAWGAQPQQIVTEETSRAILELMRSNVVKGSGGFADAPGLRVGGKTGSANKLVNGRYDPSRALGSFAAVFPVDGPLDAKRYAIFILMDEPGAYPKTGAYVAAPAVRNIADRIAGFLGVERRDDRWRTATGEKIPEYQDVQGDGL</sequence>
<name>A0A7W6F0T7_9CAUL</name>
<evidence type="ECO:0000256" key="4">
    <source>
        <dbReference type="SAM" id="Phobius"/>
    </source>
</evidence>
<feature type="domain" description="Penicillin-binding protein dimerisation" evidence="6">
    <location>
        <begin position="97"/>
        <end position="201"/>
    </location>
</feature>
<dbReference type="InterPro" id="IPR005311">
    <property type="entry name" value="PBP_dimer"/>
</dbReference>
<dbReference type="InterPro" id="IPR012338">
    <property type="entry name" value="Beta-lactam/transpept-like"/>
</dbReference>
<dbReference type="Proteomes" id="UP000532936">
    <property type="component" value="Unassembled WGS sequence"/>
</dbReference>
<keyword evidence="7" id="KW-0132">Cell division</keyword>
<dbReference type="Gene3D" id="3.40.710.10">
    <property type="entry name" value="DD-peptidase/beta-lactamase superfamily"/>
    <property type="match status" value="1"/>
</dbReference>
<evidence type="ECO:0000259" key="6">
    <source>
        <dbReference type="Pfam" id="PF03717"/>
    </source>
</evidence>
<gene>
    <name evidence="7" type="ORF">GGR11_002872</name>
</gene>
<dbReference type="PANTHER" id="PTHR30627:SF1">
    <property type="entry name" value="PEPTIDOGLYCAN D,D-TRANSPEPTIDASE FTSI"/>
    <property type="match status" value="1"/>
</dbReference>
<dbReference type="GO" id="GO:0004180">
    <property type="term" value="F:carboxypeptidase activity"/>
    <property type="evidence" value="ECO:0007669"/>
    <property type="project" value="UniProtKB-KW"/>
</dbReference>
<reference evidence="7 8" key="1">
    <citation type="submission" date="2020-08" db="EMBL/GenBank/DDBJ databases">
        <title>Genomic Encyclopedia of Type Strains, Phase IV (KMG-IV): sequencing the most valuable type-strain genomes for metagenomic binning, comparative biology and taxonomic classification.</title>
        <authorList>
            <person name="Goeker M."/>
        </authorList>
    </citation>
    <scope>NUCLEOTIDE SEQUENCE [LARGE SCALE GENOMIC DNA]</scope>
    <source>
        <strain evidence="7 8">DSM 14878</strain>
    </source>
</reference>
<keyword evidence="2" id="KW-0121">Carboxypeptidase</keyword>
<keyword evidence="4" id="KW-1133">Transmembrane helix</keyword>
<keyword evidence="3 4" id="KW-0472">Membrane</keyword>
<evidence type="ECO:0000256" key="2">
    <source>
        <dbReference type="ARBA" id="ARBA00022645"/>
    </source>
</evidence>
<dbReference type="InterPro" id="IPR050515">
    <property type="entry name" value="Beta-lactam/transpept"/>
</dbReference>
<keyword evidence="2" id="KW-0378">Hydrolase</keyword>
<dbReference type="SUPFAM" id="SSF56601">
    <property type="entry name" value="beta-lactamase/transpeptidase-like"/>
    <property type="match status" value="1"/>
</dbReference>
<dbReference type="AlphaFoldDB" id="A0A7W6F0T7"/>
<evidence type="ECO:0000256" key="3">
    <source>
        <dbReference type="ARBA" id="ARBA00023136"/>
    </source>
</evidence>
<dbReference type="EMBL" id="JACIDA010000003">
    <property type="protein sequence ID" value="MBB3873310.1"/>
    <property type="molecule type" value="Genomic_DNA"/>
</dbReference>
<dbReference type="InterPro" id="IPR036138">
    <property type="entry name" value="PBP_dimer_sf"/>
</dbReference>
<evidence type="ECO:0000313" key="8">
    <source>
        <dbReference type="Proteomes" id="UP000532936"/>
    </source>
</evidence>
<evidence type="ECO:0000313" key="7">
    <source>
        <dbReference type="EMBL" id="MBB3873310.1"/>
    </source>
</evidence>
<dbReference type="Gene3D" id="3.90.1310.10">
    <property type="entry name" value="Penicillin-binding protein 2a (Domain 2)"/>
    <property type="match status" value="1"/>
</dbReference>
<dbReference type="InterPro" id="IPR001460">
    <property type="entry name" value="PCN-bd_Tpept"/>
</dbReference>
<feature type="transmembrane region" description="Helical" evidence="4">
    <location>
        <begin position="56"/>
        <end position="76"/>
    </location>
</feature>
<dbReference type="Gene3D" id="3.30.450.330">
    <property type="match status" value="1"/>
</dbReference>
<dbReference type="GO" id="GO:0071555">
    <property type="term" value="P:cell wall organization"/>
    <property type="evidence" value="ECO:0007669"/>
    <property type="project" value="TreeGrafter"/>
</dbReference>
<proteinExistence type="predicted"/>
<dbReference type="Pfam" id="PF03717">
    <property type="entry name" value="PBP_dimer"/>
    <property type="match status" value="1"/>
</dbReference>
<dbReference type="GO" id="GO:0051301">
    <property type="term" value="P:cell division"/>
    <property type="evidence" value="ECO:0007669"/>
    <property type="project" value="UniProtKB-KW"/>
</dbReference>
<protein>
    <submittedName>
        <fullName evidence="7">Cell division protein FtsI (Penicillin-binding protein 3)</fullName>
    </submittedName>
</protein>
<evidence type="ECO:0000259" key="5">
    <source>
        <dbReference type="Pfam" id="PF00905"/>
    </source>
</evidence>
<dbReference type="Pfam" id="PF00905">
    <property type="entry name" value="Transpeptidase"/>
    <property type="match status" value="1"/>
</dbReference>
<dbReference type="GO" id="GO:0005886">
    <property type="term" value="C:plasma membrane"/>
    <property type="evidence" value="ECO:0007669"/>
    <property type="project" value="TreeGrafter"/>
</dbReference>
<evidence type="ECO:0000256" key="1">
    <source>
        <dbReference type="ARBA" id="ARBA00004370"/>
    </source>
</evidence>